<dbReference type="Pfam" id="PF02515">
    <property type="entry name" value="CoA_transf_3"/>
    <property type="match status" value="1"/>
</dbReference>
<comment type="caution">
    <text evidence="2">The sequence shown here is derived from an EMBL/GenBank/DDBJ whole genome shotgun (WGS) entry which is preliminary data.</text>
</comment>
<protein>
    <recommendedName>
        <fullName evidence="4">CoA transferase</fullName>
    </recommendedName>
</protein>
<dbReference type="InterPro" id="IPR023606">
    <property type="entry name" value="CoA-Trfase_III_dom_1_sf"/>
</dbReference>
<proteinExistence type="predicted"/>
<name>A0A2N5X550_9GAMM</name>
<dbReference type="PANTHER" id="PTHR48207">
    <property type="entry name" value="SUCCINATE--HYDROXYMETHYLGLUTARATE COA-TRANSFERASE"/>
    <property type="match status" value="1"/>
</dbReference>
<dbReference type="OrthoDB" id="9058532at2"/>
<dbReference type="AlphaFoldDB" id="A0A2N5X550"/>
<dbReference type="InterPro" id="IPR044855">
    <property type="entry name" value="CoA-Trfase_III_dom3_sf"/>
</dbReference>
<dbReference type="InterPro" id="IPR050483">
    <property type="entry name" value="CoA-transferase_III_domain"/>
</dbReference>
<keyword evidence="1" id="KW-0808">Transferase</keyword>
<accession>A0A2N5X550</accession>
<dbReference type="InterPro" id="IPR003673">
    <property type="entry name" value="CoA-Trfase_fam_III"/>
</dbReference>
<organism evidence="2 3">
    <name type="scientific">Pseudohalioglobus lutimaris</name>
    <dbReference type="NCBI Taxonomy" id="1737061"/>
    <lineage>
        <taxon>Bacteria</taxon>
        <taxon>Pseudomonadati</taxon>
        <taxon>Pseudomonadota</taxon>
        <taxon>Gammaproteobacteria</taxon>
        <taxon>Cellvibrionales</taxon>
        <taxon>Halieaceae</taxon>
        <taxon>Pseudohalioglobus</taxon>
    </lineage>
</organism>
<dbReference type="PANTHER" id="PTHR48207:SF3">
    <property type="entry name" value="SUCCINATE--HYDROXYMETHYLGLUTARATE COA-TRANSFERASE"/>
    <property type="match status" value="1"/>
</dbReference>
<dbReference type="Gene3D" id="3.30.1540.10">
    <property type="entry name" value="formyl-coa transferase, domain 3"/>
    <property type="match status" value="1"/>
</dbReference>
<evidence type="ECO:0000313" key="3">
    <source>
        <dbReference type="Proteomes" id="UP000235005"/>
    </source>
</evidence>
<dbReference type="Proteomes" id="UP000235005">
    <property type="component" value="Unassembled WGS sequence"/>
</dbReference>
<evidence type="ECO:0000313" key="2">
    <source>
        <dbReference type="EMBL" id="PLW69610.1"/>
    </source>
</evidence>
<dbReference type="GO" id="GO:0008410">
    <property type="term" value="F:CoA-transferase activity"/>
    <property type="evidence" value="ECO:0007669"/>
    <property type="project" value="TreeGrafter"/>
</dbReference>
<dbReference type="EMBL" id="PKUS01000005">
    <property type="protein sequence ID" value="PLW69610.1"/>
    <property type="molecule type" value="Genomic_DNA"/>
</dbReference>
<reference evidence="2 3" key="1">
    <citation type="submission" date="2018-01" db="EMBL/GenBank/DDBJ databases">
        <title>The draft genome sequence of Halioglobus lutimaris HF004.</title>
        <authorList>
            <person name="Du Z.-J."/>
            <person name="Shi M.-J."/>
        </authorList>
    </citation>
    <scope>NUCLEOTIDE SEQUENCE [LARGE SCALE GENOMIC DNA]</scope>
    <source>
        <strain evidence="2 3">HF004</strain>
    </source>
</reference>
<dbReference type="SUPFAM" id="SSF89796">
    <property type="entry name" value="CoA-transferase family III (CaiB/BaiF)"/>
    <property type="match status" value="1"/>
</dbReference>
<sequence>MGGILEGIRVVEVAAMAAAPSATVILADLGAEVIKVEPSSGDLWRYGHKVVPMPPSDVPYTTFIQNRTKKSVALNLNVPAAQEALHKLAATADVFLTNSPRQVQQKLKHTYEDIKAVNPKVIYAWVNGFGSQGSDKDAPGYDMTALYARTGLMEEMRPKDGDPALLPASAGDLATATSLFGAVMTGLFHRERTGEGSKVSTSLMSNGLWINSSMLQSTLAGAPPIKKFHRTEWPNPVTAGTYKTRDGRYVIILELNPANFENCLYALGADHLIGDDRFSTPELRYQNHQVLFDEIQKIIGSHDLSAIADILRKGHVNFSVTQTTEECTRDEHMIANGCFPEVEGSDGMRTVDSPIQIQAQGIDKVKPRKPPGIGEHTLSELMDLGYSVEDVRAMAEARAVGLPR</sequence>
<dbReference type="RefSeq" id="WP_101517596.1">
    <property type="nucleotide sequence ID" value="NZ_PKUS01000005.1"/>
</dbReference>
<evidence type="ECO:0000256" key="1">
    <source>
        <dbReference type="ARBA" id="ARBA00022679"/>
    </source>
</evidence>
<keyword evidence="3" id="KW-1185">Reference proteome</keyword>
<dbReference type="Gene3D" id="3.40.50.10540">
    <property type="entry name" value="Crotonobetainyl-coa:carnitine coa-transferase, domain 1"/>
    <property type="match status" value="1"/>
</dbReference>
<evidence type="ECO:0008006" key="4">
    <source>
        <dbReference type="Google" id="ProtNLM"/>
    </source>
</evidence>
<gene>
    <name evidence="2" type="ORF">C0039_06255</name>
</gene>